<feature type="domain" description="TNase-like" evidence="5">
    <location>
        <begin position="65"/>
        <end position="197"/>
    </location>
</feature>
<keyword evidence="1" id="KW-0540">Nuclease</keyword>
<dbReference type="SMART" id="SM00318">
    <property type="entry name" value="SNc"/>
    <property type="match status" value="1"/>
</dbReference>
<dbReference type="PANTHER" id="PTHR12302">
    <property type="entry name" value="EBNA2 BINDING PROTEIN P100"/>
    <property type="match status" value="1"/>
</dbReference>
<protein>
    <submittedName>
        <fullName evidence="6">Thermonuclease</fullName>
        <ecNumber evidence="6">3.1.31.1</ecNumber>
    </submittedName>
</protein>
<dbReference type="InterPro" id="IPR002071">
    <property type="entry name" value="Thermonucl_AS"/>
</dbReference>
<evidence type="ECO:0000313" key="7">
    <source>
        <dbReference type="Proteomes" id="UP000251241"/>
    </source>
</evidence>
<dbReference type="PROSITE" id="PS50830">
    <property type="entry name" value="TNASE_3"/>
    <property type="match status" value="1"/>
</dbReference>
<dbReference type="EMBL" id="UAUU01000011">
    <property type="protein sequence ID" value="SPZ92001.1"/>
    <property type="molecule type" value="Genomic_DNA"/>
</dbReference>
<organism evidence="6 7">
    <name type="scientific">Sphingobacterium multivorum</name>
    <dbReference type="NCBI Taxonomy" id="28454"/>
    <lineage>
        <taxon>Bacteria</taxon>
        <taxon>Pseudomonadati</taxon>
        <taxon>Bacteroidota</taxon>
        <taxon>Sphingobacteriia</taxon>
        <taxon>Sphingobacteriales</taxon>
        <taxon>Sphingobacteriaceae</taxon>
        <taxon>Sphingobacterium</taxon>
    </lineage>
</organism>
<evidence type="ECO:0000256" key="3">
    <source>
        <dbReference type="ARBA" id="ARBA00022801"/>
    </source>
</evidence>
<evidence type="ECO:0000256" key="4">
    <source>
        <dbReference type="SAM" id="Phobius"/>
    </source>
</evidence>
<evidence type="ECO:0000256" key="2">
    <source>
        <dbReference type="ARBA" id="ARBA00022759"/>
    </source>
</evidence>
<dbReference type="InterPro" id="IPR016071">
    <property type="entry name" value="Staphylococal_nuclease_OB-fold"/>
</dbReference>
<keyword evidence="2" id="KW-0255">Endonuclease</keyword>
<evidence type="ECO:0000259" key="5">
    <source>
        <dbReference type="PROSITE" id="PS50830"/>
    </source>
</evidence>
<reference evidence="6 7" key="1">
    <citation type="submission" date="2018-06" db="EMBL/GenBank/DDBJ databases">
        <authorList>
            <consortium name="Pathogen Informatics"/>
            <person name="Doyle S."/>
        </authorList>
    </citation>
    <scope>NUCLEOTIDE SEQUENCE [LARGE SCALE GENOMIC DNA]</scope>
    <source>
        <strain evidence="6 7">NCTC11343</strain>
    </source>
</reference>
<dbReference type="SUPFAM" id="SSF50199">
    <property type="entry name" value="Staphylococcal nuclease"/>
    <property type="match status" value="1"/>
</dbReference>
<name>A0A2X2JJ07_SPHMU</name>
<dbReference type="Pfam" id="PF00565">
    <property type="entry name" value="SNase"/>
    <property type="match status" value="1"/>
</dbReference>
<dbReference type="InterPro" id="IPR035437">
    <property type="entry name" value="SNase_OB-fold_sf"/>
</dbReference>
<evidence type="ECO:0000256" key="1">
    <source>
        <dbReference type="ARBA" id="ARBA00022722"/>
    </source>
</evidence>
<dbReference type="GO" id="GO:1990599">
    <property type="term" value="F:3' overhang single-stranded DNA endodeoxyribonuclease activity"/>
    <property type="evidence" value="ECO:0007669"/>
    <property type="project" value="UniProtKB-EC"/>
</dbReference>
<dbReference type="PROSITE" id="PS01284">
    <property type="entry name" value="TNASE_2"/>
    <property type="match status" value="1"/>
</dbReference>
<feature type="transmembrane region" description="Helical" evidence="4">
    <location>
        <begin position="6"/>
        <end position="26"/>
    </location>
</feature>
<dbReference type="Gene3D" id="2.40.50.90">
    <property type="match status" value="1"/>
</dbReference>
<keyword evidence="4" id="KW-1133">Transmembrane helix</keyword>
<sequence length="197" mass="22792">MFFSYIFILNLGVFNVNIIVFLAVLLKKYFITFGQTLDFMLKRINFYVCVSVICLVLTGFTFKGEEKDAKVKRVIDGDTFVIENGTPKGEKVRLIGVDAPETRRTARKEIGYYGQEAKQYLTTMLNGKSVKLVFDVGKRDRYGRLLAYVYVGKKFINRDLVEQGYAVSYTLAPNVQYAELFVKLERQARQEKRGLWR</sequence>
<dbReference type="AlphaFoldDB" id="A0A2X2JJ07"/>
<evidence type="ECO:0000313" key="6">
    <source>
        <dbReference type="EMBL" id="SPZ92001.1"/>
    </source>
</evidence>
<feature type="transmembrane region" description="Helical" evidence="4">
    <location>
        <begin position="46"/>
        <end position="62"/>
    </location>
</feature>
<keyword evidence="4" id="KW-0812">Transmembrane</keyword>
<keyword evidence="4" id="KW-0472">Membrane</keyword>
<dbReference type="PANTHER" id="PTHR12302:SF3">
    <property type="entry name" value="SERINE_THREONINE-PROTEIN KINASE 31"/>
    <property type="match status" value="1"/>
</dbReference>
<dbReference type="EC" id="3.1.31.1" evidence="6"/>
<keyword evidence="3 6" id="KW-0378">Hydrolase</keyword>
<dbReference type="Proteomes" id="UP000251241">
    <property type="component" value="Unassembled WGS sequence"/>
</dbReference>
<dbReference type="GO" id="GO:0003676">
    <property type="term" value="F:nucleic acid binding"/>
    <property type="evidence" value="ECO:0007669"/>
    <property type="project" value="InterPro"/>
</dbReference>
<accession>A0A2X2JJ07</accession>
<gene>
    <name evidence="6" type="primary">nucH</name>
    <name evidence="6" type="ORF">NCTC11343_04050</name>
</gene>
<proteinExistence type="predicted"/>